<dbReference type="OrthoDB" id="5340195at2759"/>
<evidence type="ECO:0000259" key="5">
    <source>
        <dbReference type="Pfam" id="PF20150"/>
    </source>
</evidence>
<keyword evidence="3" id="KW-1133">Transmembrane helix</keyword>
<dbReference type="PANTHER" id="PTHR35041:SF3">
    <property type="entry name" value="FORMYLMETHIONINE DEFORMYLASE-LIKE PROTEIN"/>
    <property type="match status" value="1"/>
</dbReference>
<dbReference type="EMBL" id="GG698897">
    <property type="protein sequence ID" value="EEU46728.1"/>
    <property type="molecule type" value="Genomic_DNA"/>
</dbReference>
<dbReference type="GeneID" id="9670973"/>
<reference evidence="6 7" key="1">
    <citation type="journal article" date="2009" name="PLoS Genet.">
        <title>The genome of Nectria haematococca: contribution of supernumerary chromosomes to gene expansion.</title>
        <authorList>
            <person name="Coleman J.J."/>
            <person name="Rounsley S.D."/>
            <person name="Rodriguez-Carres M."/>
            <person name="Kuo A."/>
            <person name="Wasmann C.C."/>
            <person name="Grimwood J."/>
            <person name="Schmutz J."/>
            <person name="Taga M."/>
            <person name="White G.J."/>
            <person name="Zhou S."/>
            <person name="Schwartz D.C."/>
            <person name="Freitag M."/>
            <person name="Ma L.J."/>
            <person name="Danchin E.G."/>
            <person name="Henrissat B."/>
            <person name="Coutinho P.M."/>
            <person name="Nelson D.R."/>
            <person name="Straney D."/>
            <person name="Napoli C.A."/>
            <person name="Barker B.M."/>
            <person name="Gribskov M."/>
            <person name="Rep M."/>
            <person name="Kroken S."/>
            <person name="Molnar I."/>
            <person name="Rensing C."/>
            <person name="Kennell J.C."/>
            <person name="Zamora J."/>
            <person name="Farman M.L."/>
            <person name="Selker E.U."/>
            <person name="Salamov A."/>
            <person name="Shapiro H."/>
            <person name="Pangilinan J."/>
            <person name="Lindquist E."/>
            <person name="Lamers C."/>
            <person name="Grigoriev I.V."/>
            <person name="Geiser D.M."/>
            <person name="Covert S.F."/>
            <person name="Temporini E."/>
            <person name="Vanetten H.D."/>
        </authorList>
    </citation>
    <scope>NUCLEOTIDE SEQUENCE [LARGE SCALE GENOMIC DNA]</scope>
    <source>
        <strain evidence="7">ATCC MYA-4622 / CBS 123669 / FGSC 9596 / NRRL 45880 / 77-13-4</strain>
    </source>
</reference>
<sequence length="1537" mass="172366">MTRKEYFDHRFRIHGSLSDGTENKDDKPHKYIQTQVFDSAFGPRPDGPLNANQHWVGRDDTTELFFRDWDHVITCFSSEYVKTTIGPDGPLFADFETSVVLMAYEKPIPVQTAAAKERAKAGNADLDVGDATVAMYFISTPDDVRDGSNLEHTVTPLLLKSLEAHCQADVWGVICNVGAVSDKFDLNSYFSGADMPQYALVYKLFLTGAESVTALRRAQREFEGAASGQGLIDLHKSFIVFSQEALIMNMGKGTRPWRLREPHSTVHPLAVPRRNWVLTLSSLEALAFNWRRRVPSLGDQLTLDSFGFTSTKPRVRPWVPTPSAPEIPLDWLCENPHFAWEFARRCNLYSNAPIPALLHTCKESRAALIKMGYQLAFRSRSSGPRTWFNFDRDTLYLEYDELDDISENDESGVLNGYSPWDIGQFDLAELRQVRKLALWKGAHFQALLTQTDHSIDGYAMELLGVLRPFNGLEELLLVDWSPGDFTTNIPKDEPESEPESEARLDTEHQKRHAYDTNKLWSCTDVVEADGLLHLFSSNPLYKVGIESAGPESWFLVEHKEEHGIEANYFKDSQNKIRNFLTNEMVRLISECLDEDPDTIIPWEIPRLRTVHILWPLEHKTLMQERRNVSEHVFDLQHKWASIARSISEPSRKSGALGRVERAFGAAHFPEDGPWDYVDTGSGPFTNRVQKMCNSQVVQMLSDSQLTTAYEIQALGITRCLSLIGFGGTSHSRQAPLLTIRILNGANMQLKTCISPSQCSFLTITSSDSTSLHHLHQRRYHITTRIRVDNSRTKMFSSKDYLRLKPCSTETDITMQRSDGYPSPPPGYPTSPPAPRVQDVESWDEIHLPAQRSGGESVPLKSVAVPTVVPVGVNGHGTYNPTQQPLPKFQKRAVWLRFPSSPWVATYSMYFFLVVGVCFAIGHHFFYSSLDGEIVDDQLRMLRWGTALAFACKASLTAAVLSAFDQQVWATVRTRFLTVVALDSMFAATENPLDMLNLELLTKAKMAVAMALFGWCAPAIVIITANTLLVAPPEFMHENTTCSGVRSLNFDLEAAYTWPNGARQKGSGLNPLSPARYNDTSRDPAETVGYYDRQDTQVQILADASSVLRRPVTYDNSTLETCARGWNCTVRVEMKGPGYKCTELGSGVGSEVRNLSQQSGEISPPFPFNEVLLPVGNLSYLGNTTEGDYSLPQTSEFDADGFPEEPKPRNFGSFRTEPVVWIGYVKTAKDVKRPLDPQKAMQDEDTLVPTLMACEYYETKYKLDYQYVDGLQSIKVVERTPLSPVVNTTYRRGIRDNRTTDQTTATPPENYVPYGNTTRYKKTATYHALGFLFRALLNGPILMSPGGVDGKNALFTKVTSNGDYFPAENLQDVVPSVFEDILFSLLSNQQWAMVVWAADPEKQVLFNEDSGKYPCRRSQPVSRYQYRAVTLWAVYGVSVLLASLGVAAGTIALRHNGGLRRDSRFSSILAATRGQGLNRVEWGGPLFDRGQVNHSVRGFKMGYGTAKRDEAERLLGNQVPFTFGFEGEIEQKGNRHGK</sequence>
<proteinExistence type="inferred from homology"/>
<dbReference type="KEGG" id="nhe:NECHADRAFT_77405"/>
<dbReference type="RefSeq" id="XP_003052441.1">
    <property type="nucleotide sequence ID" value="XM_003052395.1"/>
</dbReference>
<evidence type="ECO:0000259" key="4">
    <source>
        <dbReference type="Pfam" id="PF07110"/>
    </source>
</evidence>
<keyword evidence="3" id="KW-0472">Membrane</keyword>
<keyword evidence="3" id="KW-0812">Transmembrane</keyword>
<evidence type="ECO:0000313" key="6">
    <source>
        <dbReference type="EMBL" id="EEU46728.1"/>
    </source>
</evidence>
<dbReference type="InterPro" id="IPR045518">
    <property type="entry name" value="2EXR"/>
</dbReference>
<dbReference type="Pfam" id="PF20150">
    <property type="entry name" value="2EXR"/>
    <property type="match status" value="1"/>
</dbReference>
<evidence type="ECO:0000313" key="7">
    <source>
        <dbReference type="Proteomes" id="UP000005206"/>
    </source>
</evidence>
<keyword evidence="7" id="KW-1185">Reference proteome</keyword>
<evidence type="ECO:0000256" key="3">
    <source>
        <dbReference type="SAM" id="Phobius"/>
    </source>
</evidence>
<feature type="domain" description="EthD" evidence="4">
    <location>
        <begin position="1"/>
        <end position="95"/>
    </location>
</feature>
<feature type="region of interest" description="Disordered" evidence="2">
    <location>
        <begin position="812"/>
        <end position="835"/>
    </location>
</feature>
<feature type="compositionally biased region" description="Pro residues" evidence="2">
    <location>
        <begin position="821"/>
        <end position="834"/>
    </location>
</feature>
<dbReference type="eggNOG" id="ENOG502SJIB">
    <property type="taxonomic scope" value="Eukaryota"/>
</dbReference>
<feature type="transmembrane region" description="Helical" evidence="3">
    <location>
        <begin position="1431"/>
        <end position="1452"/>
    </location>
</feature>
<dbReference type="VEuPathDB" id="FungiDB:NECHADRAFT_77405"/>
<feature type="region of interest" description="Disordered" evidence="2">
    <location>
        <begin position="487"/>
        <end position="508"/>
    </location>
</feature>
<name>C7YL49_FUSV7</name>
<feature type="transmembrane region" description="Helical" evidence="3">
    <location>
        <begin position="941"/>
        <end position="963"/>
    </location>
</feature>
<dbReference type="InterPro" id="IPR009799">
    <property type="entry name" value="EthD_dom"/>
</dbReference>
<feature type="domain" description="2EXR" evidence="5">
    <location>
        <begin position="335"/>
        <end position="395"/>
    </location>
</feature>
<accession>C7YL49</accession>
<dbReference type="Proteomes" id="UP000005206">
    <property type="component" value="Chromosome 3"/>
</dbReference>
<organism evidence="6 7">
    <name type="scientific">Fusarium vanettenii (strain ATCC MYA-4622 / CBS 123669 / FGSC 9596 / NRRL 45880 / 77-13-4)</name>
    <name type="common">Fusarium solani subsp. pisi</name>
    <dbReference type="NCBI Taxonomy" id="660122"/>
    <lineage>
        <taxon>Eukaryota</taxon>
        <taxon>Fungi</taxon>
        <taxon>Dikarya</taxon>
        <taxon>Ascomycota</taxon>
        <taxon>Pezizomycotina</taxon>
        <taxon>Sordariomycetes</taxon>
        <taxon>Hypocreomycetidae</taxon>
        <taxon>Hypocreales</taxon>
        <taxon>Nectriaceae</taxon>
        <taxon>Fusarium</taxon>
        <taxon>Fusarium solani species complex</taxon>
        <taxon>Fusarium vanettenii</taxon>
    </lineage>
</organism>
<dbReference type="InParanoid" id="C7YL49"/>
<dbReference type="Pfam" id="PF07110">
    <property type="entry name" value="EthD"/>
    <property type="match status" value="1"/>
</dbReference>
<evidence type="ECO:0000256" key="1">
    <source>
        <dbReference type="ARBA" id="ARBA00005986"/>
    </source>
</evidence>
<dbReference type="HOGENOM" id="CLU_246961_0_0_1"/>
<evidence type="ECO:0000256" key="2">
    <source>
        <dbReference type="SAM" id="MobiDB-lite"/>
    </source>
</evidence>
<comment type="similarity">
    <text evidence="1">Belongs to the tpcK family.</text>
</comment>
<feature type="transmembrane region" description="Helical" evidence="3">
    <location>
        <begin position="1007"/>
        <end position="1030"/>
    </location>
</feature>
<dbReference type="STRING" id="660122.C7YL49"/>
<protein>
    <submittedName>
        <fullName evidence="6">Uncharacterized protein</fullName>
    </submittedName>
</protein>
<feature type="transmembrane region" description="Helical" evidence="3">
    <location>
        <begin position="906"/>
        <end position="929"/>
    </location>
</feature>
<dbReference type="PANTHER" id="PTHR35041">
    <property type="entry name" value="MEDIATOR OF RNA POLYMERASE II TRANSCRIPTION SUBUNIT 1"/>
    <property type="match status" value="1"/>
</dbReference>
<gene>
    <name evidence="6" type="ORF">NECHADRAFT_77405</name>
</gene>
<dbReference type="GO" id="GO:0016491">
    <property type="term" value="F:oxidoreductase activity"/>
    <property type="evidence" value="ECO:0007669"/>
    <property type="project" value="InterPro"/>
</dbReference>